<dbReference type="PANTHER" id="PTHR37069:SF2">
    <property type="entry name" value="PIGGYBAC TRANSPOSABLE ELEMENT-DERIVED PROTEIN DOMAIN-CONTAINING PROTEIN"/>
    <property type="match status" value="1"/>
</dbReference>
<organism evidence="1 2">
    <name type="scientific">Phytophthora palmivora</name>
    <dbReference type="NCBI Taxonomy" id="4796"/>
    <lineage>
        <taxon>Eukaryota</taxon>
        <taxon>Sar</taxon>
        <taxon>Stramenopiles</taxon>
        <taxon>Oomycota</taxon>
        <taxon>Peronosporomycetes</taxon>
        <taxon>Peronosporales</taxon>
        <taxon>Peronosporaceae</taxon>
        <taxon>Phytophthora</taxon>
    </lineage>
</organism>
<evidence type="ECO:0000313" key="2">
    <source>
        <dbReference type="Proteomes" id="UP000237271"/>
    </source>
</evidence>
<reference evidence="1 2" key="1">
    <citation type="journal article" date="2017" name="Genome Biol. Evol.">
        <title>Phytophthora megakarya and P. palmivora, closely related causal agents of cacao black pod rot, underwent increases in genome sizes and gene numbers by different mechanisms.</title>
        <authorList>
            <person name="Ali S.S."/>
            <person name="Shao J."/>
            <person name="Lary D.J."/>
            <person name="Kronmiller B."/>
            <person name="Shen D."/>
            <person name="Strem M.D."/>
            <person name="Amoako-Attah I."/>
            <person name="Akrofi A.Y."/>
            <person name="Begoude B.A."/>
            <person name="Ten Hoopen G.M."/>
            <person name="Coulibaly K."/>
            <person name="Kebe B.I."/>
            <person name="Melnick R.L."/>
            <person name="Guiltinan M.J."/>
            <person name="Tyler B.M."/>
            <person name="Meinhardt L.W."/>
            <person name="Bailey B.A."/>
        </authorList>
    </citation>
    <scope>NUCLEOTIDE SEQUENCE [LARGE SCALE GENOMIC DNA]</scope>
    <source>
        <strain evidence="2">sbr112.9</strain>
    </source>
</reference>
<gene>
    <name evidence="1" type="ORF">PHPALM_6093</name>
</gene>
<dbReference type="AlphaFoldDB" id="A0A2P4YFP7"/>
<dbReference type="Proteomes" id="UP000237271">
    <property type="component" value="Unassembled WGS sequence"/>
</dbReference>
<keyword evidence="2" id="KW-1185">Reference proteome</keyword>
<accession>A0A2P4YFP7</accession>
<proteinExistence type="predicted"/>
<dbReference type="EMBL" id="NCKW01003408">
    <property type="protein sequence ID" value="POM76645.1"/>
    <property type="molecule type" value="Genomic_DNA"/>
</dbReference>
<name>A0A2P4YFP7_9STRA</name>
<protein>
    <submittedName>
        <fullName evidence="1">Uncharacterized protein</fullName>
    </submittedName>
</protein>
<dbReference type="OrthoDB" id="113522at2759"/>
<evidence type="ECO:0000313" key="1">
    <source>
        <dbReference type="EMBL" id="POM76645.1"/>
    </source>
</evidence>
<dbReference type="PANTHER" id="PTHR37069">
    <property type="entry name" value="DDE_TNP_1_7 DOMAIN-CONTAINING PROTEIN"/>
    <property type="match status" value="1"/>
</dbReference>
<comment type="caution">
    <text evidence="1">The sequence shown here is derived from an EMBL/GenBank/DDBJ whole genome shotgun (WGS) entry which is preliminary data.</text>
</comment>
<sequence length="147" mass="16630">MSGIRRRWAELRKEGWTSKRPIKLETEHSYLRPGKSKKDVRGVDYFVGSEELMGYLDNLEKGIDLDLCMRCMLILDEVRSQRNVDAEFATESVKTAEVNPTLPFLVDVPGFSAQFEADSPHSAHEGAVTVDKLASIKTGDFGEFYRV</sequence>